<protein>
    <submittedName>
        <fullName evidence="1">Uncharacterized protein</fullName>
    </submittedName>
</protein>
<sequence>MLRETWKIADASVILPVFSQYARTFLRKSNEYAINTLYHKCTVFVSFNYKFIWGAIADYFNIPTPKTVCIKDGEVLGEPFEAQKYIRKEISESASINLSNDSIMNNFEWKNIEKKIFCCKSVFQELKLKSLF</sequence>
<evidence type="ECO:0000313" key="1">
    <source>
        <dbReference type="EMBL" id="BAM94526.1"/>
    </source>
</evidence>
<name>M1V392_STRSU</name>
<organism evidence="1">
    <name type="scientific">Streptococcus suis</name>
    <dbReference type="NCBI Taxonomy" id="1307"/>
    <lineage>
        <taxon>Bacteria</taxon>
        <taxon>Bacillati</taxon>
        <taxon>Bacillota</taxon>
        <taxon>Bacilli</taxon>
        <taxon>Lactobacillales</taxon>
        <taxon>Streptococcaceae</taxon>
        <taxon>Streptococcus</taxon>
    </lineage>
</organism>
<reference evidence="1" key="1">
    <citation type="journal article" date="2013" name="Appl. Environ. Microbiol.">
        <title>Genetic analysis of capsular polysaccharide synthesis gene clusters from all serotypes of Streptococcus suis: potential mechanisms for generation of capsular variation.</title>
        <authorList>
            <person name="Okura M."/>
            <person name="Takamatsu D."/>
            <person name="Maruyama F."/>
            <person name="Nozawa T."/>
            <person name="Nakagawa I."/>
            <person name="Osaki M."/>
            <person name="Sekizaki T."/>
            <person name="Gottschalk M."/>
            <person name="Kumagai Y."/>
            <person name="Hamada S."/>
        </authorList>
    </citation>
    <scope>NUCLEOTIDE SEQUENCE</scope>
    <source>
        <strain evidence="1">NCTC10237</strain>
    </source>
</reference>
<accession>M1V392</accession>
<dbReference type="EMBL" id="AB737817">
    <property type="protein sequence ID" value="BAM94526.1"/>
    <property type="molecule type" value="Genomic_DNA"/>
</dbReference>
<proteinExistence type="predicted"/>
<dbReference type="AlphaFoldDB" id="M1V392"/>
<gene>
    <name evidence="1" type="primary">cps1W</name>
</gene>